<dbReference type="AlphaFoldDB" id="A0A9W9SMB2"/>
<organism evidence="1 2">
    <name type="scientific">Penicillium cataractarum</name>
    <dbReference type="NCBI Taxonomy" id="2100454"/>
    <lineage>
        <taxon>Eukaryota</taxon>
        <taxon>Fungi</taxon>
        <taxon>Dikarya</taxon>
        <taxon>Ascomycota</taxon>
        <taxon>Pezizomycotina</taxon>
        <taxon>Eurotiomycetes</taxon>
        <taxon>Eurotiomycetidae</taxon>
        <taxon>Eurotiales</taxon>
        <taxon>Aspergillaceae</taxon>
        <taxon>Penicillium</taxon>
    </lineage>
</organism>
<keyword evidence="2" id="KW-1185">Reference proteome</keyword>
<dbReference type="Proteomes" id="UP001147782">
    <property type="component" value="Unassembled WGS sequence"/>
</dbReference>
<sequence length="92" mass="10321">MTRVELSTVKNCSGKESGINSQEATASAVHQFHTECMNLDVITNKKWLLPLALWPVSRLCRKAQCLLHNAVRAYHPSPMIARVSAVHRPSQR</sequence>
<accession>A0A9W9SMB2</accession>
<proteinExistence type="predicted"/>
<evidence type="ECO:0000313" key="2">
    <source>
        <dbReference type="Proteomes" id="UP001147782"/>
    </source>
</evidence>
<protein>
    <submittedName>
        <fullName evidence="1">Uncharacterized protein</fullName>
    </submittedName>
</protein>
<dbReference type="GeneID" id="81434830"/>
<name>A0A9W9SMB2_9EURO</name>
<gene>
    <name evidence="1" type="ORF">N7496_002722</name>
</gene>
<dbReference type="EMBL" id="JAPZBS010000002">
    <property type="protein sequence ID" value="KAJ5380294.1"/>
    <property type="molecule type" value="Genomic_DNA"/>
</dbReference>
<comment type="caution">
    <text evidence="1">The sequence shown here is derived from an EMBL/GenBank/DDBJ whole genome shotgun (WGS) entry which is preliminary data.</text>
</comment>
<evidence type="ECO:0000313" key="1">
    <source>
        <dbReference type="EMBL" id="KAJ5380294.1"/>
    </source>
</evidence>
<dbReference type="RefSeq" id="XP_056557865.1">
    <property type="nucleotide sequence ID" value="XM_056695653.1"/>
</dbReference>
<reference evidence="1" key="1">
    <citation type="submission" date="2022-11" db="EMBL/GenBank/DDBJ databases">
        <authorList>
            <person name="Petersen C."/>
        </authorList>
    </citation>
    <scope>NUCLEOTIDE SEQUENCE</scope>
    <source>
        <strain evidence="1">IBT 29864</strain>
    </source>
</reference>
<reference evidence="1" key="2">
    <citation type="journal article" date="2023" name="IMA Fungus">
        <title>Comparative genomic study of the Penicillium genus elucidates a diverse pangenome and 15 lateral gene transfer events.</title>
        <authorList>
            <person name="Petersen C."/>
            <person name="Sorensen T."/>
            <person name="Nielsen M.R."/>
            <person name="Sondergaard T.E."/>
            <person name="Sorensen J.L."/>
            <person name="Fitzpatrick D.A."/>
            <person name="Frisvad J.C."/>
            <person name="Nielsen K.L."/>
        </authorList>
    </citation>
    <scope>NUCLEOTIDE SEQUENCE</scope>
    <source>
        <strain evidence="1">IBT 29864</strain>
    </source>
</reference>